<keyword evidence="3" id="KW-1185">Reference proteome</keyword>
<feature type="transmembrane region" description="Helical" evidence="1">
    <location>
        <begin position="179"/>
        <end position="200"/>
    </location>
</feature>
<comment type="caution">
    <text evidence="2">The sequence shown here is derived from an EMBL/GenBank/DDBJ whole genome shotgun (WGS) entry which is preliminary data.</text>
</comment>
<sequence length="216" mass="26236">MEKKYKITEKQLTFLEEFLLRIYKDIPVKTRIELTDHLILDFEATTRNGNLSQYLSNEIAFIRKFTSTKIKLYKNLYRKETWQYFFSFFKDLNKLPHSVFGFIFFYSLSESLSNYWLWLAYMISYCVLFFLVIFYGMIHQKALKKLDEVKFLGAEIWWLFVLINFAQGLDFIDFLTQNSLLFSAIWFLTIFYSYAAYMIVKKHEKIIINKYKHLLN</sequence>
<dbReference type="eggNOG" id="ENOG5033YM4">
    <property type="taxonomic scope" value="Bacteria"/>
</dbReference>
<feature type="transmembrane region" description="Helical" evidence="1">
    <location>
        <begin position="149"/>
        <end position="167"/>
    </location>
</feature>
<dbReference type="Proteomes" id="UP000003053">
    <property type="component" value="Unassembled WGS sequence"/>
</dbReference>
<dbReference type="HOGENOM" id="CLU_1276661_0_0_10"/>
<dbReference type="OrthoDB" id="1188278at2"/>
<keyword evidence="1" id="KW-0812">Transmembrane</keyword>
<dbReference type="RefSeq" id="WP_004569364.1">
    <property type="nucleotide sequence ID" value="NZ_CH724148.1"/>
</dbReference>
<feature type="transmembrane region" description="Helical" evidence="1">
    <location>
        <begin position="92"/>
        <end position="109"/>
    </location>
</feature>
<evidence type="ECO:0000313" key="2">
    <source>
        <dbReference type="EMBL" id="EAR13566.1"/>
    </source>
</evidence>
<organism evidence="2 3">
    <name type="scientific">Polaribacter irgensii 23-P</name>
    <dbReference type="NCBI Taxonomy" id="313594"/>
    <lineage>
        <taxon>Bacteria</taxon>
        <taxon>Pseudomonadati</taxon>
        <taxon>Bacteroidota</taxon>
        <taxon>Flavobacteriia</taxon>
        <taxon>Flavobacteriales</taxon>
        <taxon>Flavobacteriaceae</taxon>
    </lineage>
</organism>
<protein>
    <submittedName>
        <fullName evidence="2">Uncharacterized protein</fullName>
    </submittedName>
</protein>
<accession>A4BX75</accession>
<reference evidence="2 3" key="1">
    <citation type="submission" date="2006-02" db="EMBL/GenBank/DDBJ databases">
        <authorList>
            <person name="Murray A."/>
            <person name="Staley J."/>
            <person name="Ferriera S."/>
            <person name="Johnson J."/>
            <person name="Kravitz S."/>
            <person name="Halpern A."/>
            <person name="Remington K."/>
            <person name="Beeson K."/>
            <person name="Tran B."/>
            <person name="Rogers Y.-H."/>
            <person name="Friedman R."/>
            <person name="Venter J.C."/>
        </authorList>
    </citation>
    <scope>NUCLEOTIDE SEQUENCE [LARGE SCALE GENOMIC DNA]</scope>
    <source>
        <strain evidence="2 3">23-P</strain>
    </source>
</reference>
<gene>
    <name evidence="2" type="ORF">PI23P_03692</name>
</gene>
<keyword evidence="1" id="KW-0472">Membrane</keyword>
<feature type="transmembrane region" description="Helical" evidence="1">
    <location>
        <begin position="115"/>
        <end position="137"/>
    </location>
</feature>
<name>A4BX75_9FLAO</name>
<proteinExistence type="predicted"/>
<evidence type="ECO:0000256" key="1">
    <source>
        <dbReference type="SAM" id="Phobius"/>
    </source>
</evidence>
<dbReference type="EMBL" id="AAOG01000001">
    <property type="protein sequence ID" value="EAR13566.1"/>
    <property type="molecule type" value="Genomic_DNA"/>
</dbReference>
<evidence type="ECO:0000313" key="3">
    <source>
        <dbReference type="Proteomes" id="UP000003053"/>
    </source>
</evidence>
<dbReference type="STRING" id="313594.PI23P_03692"/>
<dbReference type="AlphaFoldDB" id="A4BX75"/>
<keyword evidence="1" id="KW-1133">Transmembrane helix</keyword>